<sequence length="40" mass="4273">MFSDGDPTGLSSPIGQLIIACGLVGVIVAGLIWFRQNRNR</sequence>
<keyword evidence="3" id="KW-1185">Reference proteome</keyword>
<evidence type="ECO:0008006" key="4">
    <source>
        <dbReference type="Google" id="ProtNLM"/>
    </source>
</evidence>
<keyword evidence="1" id="KW-0812">Transmembrane</keyword>
<keyword evidence="1" id="KW-1133">Transmembrane helix</keyword>
<dbReference type="EMBL" id="JBHLZU010000002">
    <property type="protein sequence ID" value="MFB9902497.1"/>
    <property type="molecule type" value="Genomic_DNA"/>
</dbReference>
<feature type="transmembrane region" description="Helical" evidence="1">
    <location>
        <begin position="14"/>
        <end position="34"/>
    </location>
</feature>
<dbReference type="Proteomes" id="UP001589693">
    <property type="component" value="Unassembled WGS sequence"/>
</dbReference>
<evidence type="ECO:0000313" key="2">
    <source>
        <dbReference type="EMBL" id="MFB9902497.1"/>
    </source>
</evidence>
<comment type="caution">
    <text evidence="2">The sequence shown here is derived from an EMBL/GenBank/DDBJ whole genome shotgun (WGS) entry which is preliminary data.</text>
</comment>
<name>A0ABV5ZNP3_9PSEU</name>
<proteinExistence type="predicted"/>
<evidence type="ECO:0000313" key="3">
    <source>
        <dbReference type="Proteomes" id="UP001589693"/>
    </source>
</evidence>
<protein>
    <recommendedName>
        <fullName evidence="4">LPXTG cell wall anchor domain-containing protein</fullName>
    </recommendedName>
</protein>
<keyword evidence="1" id="KW-0472">Membrane</keyword>
<reference evidence="2 3" key="1">
    <citation type="submission" date="2024-09" db="EMBL/GenBank/DDBJ databases">
        <authorList>
            <person name="Sun Q."/>
            <person name="Mori K."/>
        </authorList>
    </citation>
    <scope>NUCLEOTIDE SEQUENCE [LARGE SCALE GENOMIC DNA]</scope>
    <source>
        <strain evidence="2 3">TBRC 7907</strain>
    </source>
</reference>
<organism evidence="2 3">
    <name type="scientific">Allokutzneria oryzae</name>
    <dbReference type="NCBI Taxonomy" id="1378989"/>
    <lineage>
        <taxon>Bacteria</taxon>
        <taxon>Bacillati</taxon>
        <taxon>Actinomycetota</taxon>
        <taxon>Actinomycetes</taxon>
        <taxon>Pseudonocardiales</taxon>
        <taxon>Pseudonocardiaceae</taxon>
        <taxon>Allokutzneria</taxon>
    </lineage>
</organism>
<dbReference type="RefSeq" id="WP_377849581.1">
    <property type="nucleotide sequence ID" value="NZ_JBHLZU010000002.1"/>
</dbReference>
<gene>
    <name evidence="2" type="ORF">ACFFQA_00965</name>
</gene>
<evidence type="ECO:0000256" key="1">
    <source>
        <dbReference type="SAM" id="Phobius"/>
    </source>
</evidence>
<accession>A0ABV5ZNP3</accession>